<sequence>MLLCYQIAAICKKQVSSTKTAIRLFLINSDMSVTCINALANIGICLTYQTLFNKLKNIAVNYISSIQVYIQRHGIFTIYRCK</sequence>
<evidence type="ECO:0000313" key="1">
    <source>
        <dbReference type="EMBL" id="PKY61762.1"/>
    </source>
</evidence>
<organism evidence="1 2">
    <name type="scientific">Rhizophagus irregularis</name>
    <dbReference type="NCBI Taxonomy" id="588596"/>
    <lineage>
        <taxon>Eukaryota</taxon>
        <taxon>Fungi</taxon>
        <taxon>Fungi incertae sedis</taxon>
        <taxon>Mucoromycota</taxon>
        <taxon>Glomeromycotina</taxon>
        <taxon>Glomeromycetes</taxon>
        <taxon>Glomerales</taxon>
        <taxon>Glomeraceae</taxon>
        <taxon>Rhizophagus</taxon>
    </lineage>
</organism>
<proteinExistence type="predicted"/>
<name>A0A2I1HSD0_9GLOM</name>
<accession>A0A2I1HSD0</accession>
<dbReference type="AlphaFoldDB" id="A0A2I1HSD0"/>
<keyword evidence="2" id="KW-1185">Reference proteome</keyword>
<gene>
    <name evidence="1" type="ORF">RhiirA4_487186</name>
</gene>
<dbReference type="EMBL" id="LLXI01005831">
    <property type="protein sequence ID" value="PKY61762.1"/>
    <property type="molecule type" value="Genomic_DNA"/>
</dbReference>
<protein>
    <submittedName>
        <fullName evidence="1">Uncharacterized protein</fullName>
    </submittedName>
</protein>
<dbReference type="Proteomes" id="UP000234323">
    <property type="component" value="Unassembled WGS sequence"/>
</dbReference>
<evidence type="ECO:0000313" key="2">
    <source>
        <dbReference type="Proteomes" id="UP000234323"/>
    </source>
</evidence>
<reference evidence="1 2" key="1">
    <citation type="submission" date="2015-10" db="EMBL/GenBank/DDBJ databases">
        <title>Genome analyses suggest a sexual origin of heterokaryosis in a supposedly ancient asexual fungus.</title>
        <authorList>
            <person name="Ropars J."/>
            <person name="Sedzielewska K."/>
            <person name="Noel J."/>
            <person name="Charron P."/>
            <person name="Farinelli L."/>
            <person name="Marton T."/>
            <person name="Kruger M."/>
            <person name="Pelin A."/>
            <person name="Brachmann A."/>
            <person name="Corradi N."/>
        </authorList>
    </citation>
    <scope>NUCLEOTIDE SEQUENCE [LARGE SCALE GENOMIC DNA]</scope>
    <source>
        <strain evidence="1 2">A4</strain>
    </source>
</reference>
<comment type="caution">
    <text evidence="1">The sequence shown here is derived from an EMBL/GenBank/DDBJ whole genome shotgun (WGS) entry which is preliminary data.</text>
</comment>